<dbReference type="InterPro" id="IPR047640">
    <property type="entry name" value="RpiR-like"/>
</dbReference>
<dbReference type="PANTHER" id="PTHR30514:SF21">
    <property type="entry name" value="RPIR-FAMILY TRANSCRIPTIONAL REGULATOR"/>
    <property type="match status" value="1"/>
</dbReference>
<evidence type="ECO:0000313" key="7">
    <source>
        <dbReference type="Proteomes" id="UP000199820"/>
    </source>
</evidence>
<dbReference type="EMBL" id="FOIL01000005">
    <property type="protein sequence ID" value="SET11109.1"/>
    <property type="molecule type" value="Genomic_DNA"/>
</dbReference>
<sequence length="286" mass="33238">MEKYEHSLLPKIEANYSEFTNIEKNIAAFFLRDDYLPGNDYTADSVCRKLYVSPASLTRFSKKLGFTGYREFIYEFQNERRNRRPDSRDTEIVLDTYQEMLTKAYSLIDQDQIDRIIRSIRSHRRIFIYGLGSSGLAAQEFKSRFVRLGVDADAVVDSHSLLMNAARLGEEALVIGISYSGATEEVIDAMYKAVKRGAETILITSRNDNTFHELFNEVVLCAVKKNLEYGDLISPQFPVLVLIDRIYAGYVRENNQNKQIYDETVEQFVDRYIKFDQRIDFENKDR</sequence>
<proteinExistence type="predicted"/>
<dbReference type="OrthoDB" id="9762536at2"/>
<dbReference type="InterPro" id="IPR001347">
    <property type="entry name" value="SIS_dom"/>
</dbReference>
<dbReference type="Pfam" id="PF01418">
    <property type="entry name" value="HTH_6"/>
    <property type="match status" value="1"/>
</dbReference>
<dbReference type="InterPro" id="IPR000281">
    <property type="entry name" value="HTH_RpiR"/>
</dbReference>
<dbReference type="InterPro" id="IPR009057">
    <property type="entry name" value="Homeodomain-like_sf"/>
</dbReference>
<dbReference type="InterPro" id="IPR035472">
    <property type="entry name" value="RpiR-like_SIS"/>
</dbReference>
<keyword evidence="2" id="KW-0238">DNA-binding</keyword>
<dbReference type="eggNOG" id="COG1737">
    <property type="taxonomic scope" value="Bacteria"/>
</dbReference>
<dbReference type="STRING" id="1526.SAMN02910262_00840"/>
<dbReference type="PANTHER" id="PTHR30514">
    <property type="entry name" value="GLUCOKINASE"/>
    <property type="match status" value="1"/>
</dbReference>
<organism evidence="6 7">
    <name type="scientific">[Clostridium] aminophilum</name>
    <dbReference type="NCBI Taxonomy" id="1526"/>
    <lineage>
        <taxon>Bacteria</taxon>
        <taxon>Bacillati</taxon>
        <taxon>Bacillota</taxon>
        <taxon>Clostridia</taxon>
        <taxon>Lachnospirales</taxon>
        <taxon>Lachnospiraceae</taxon>
    </lineage>
</organism>
<dbReference type="GO" id="GO:0003700">
    <property type="term" value="F:DNA-binding transcription factor activity"/>
    <property type="evidence" value="ECO:0007669"/>
    <property type="project" value="InterPro"/>
</dbReference>
<keyword evidence="1" id="KW-0805">Transcription regulation</keyword>
<dbReference type="SUPFAM" id="SSF46689">
    <property type="entry name" value="Homeodomain-like"/>
    <property type="match status" value="1"/>
</dbReference>
<dbReference type="GO" id="GO:0097367">
    <property type="term" value="F:carbohydrate derivative binding"/>
    <property type="evidence" value="ECO:0007669"/>
    <property type="project" value="InterPro"/>
</dbReference>
<dbReference type="Proteomes" id="UP000199820">
    <property type="component" value="Unassembled WGS sequence"/>
</dbReference>
<reference evidence="7" key="1">
    <citation type="submission" date="2016-10" db="EMBL/GenBank/DDBJ databases">
        <authorList>
            <person name="Varghese N."/>
            <person name="Submissions S."/>
        </authorList>
    </citation>
    <scope>NUCLEOTIDE SEQUENCE [LARGE SCALE GENOMIC DNA]</scope>
    <source>
        <strain evidence="7">KH1P1</strain>
    </source>
</reference>
<name>A0A1I0BVE0_9FIRM</name>
<dbReference type="GO" id="GO:0003677">
    <property type="term" value="F:DNA binding"/>
    <property type="evidence" value="ECO:0007669"/>
    <property type="project" value="UniProtKB-KW"/>
</dbReference>
<feature type="domain" description="HTH rpiR-type" evidence="4">
    <location>
        <begin position="6"/>
        <end position="83"/>
    </location>
</feature>
<evidence type="ECO:0000256" key="2">
    <source>
        <dbReference type="ARBA" id="ARBA00023125"/>
    </source>
</evidence>
<dbReference type="InterPro" id="IPR036388">
    <property type="entry name" value="WH-like_DNA-bd_sf"/>
</dbReference>
<evidence type="ECO:0000256" key="1">
    <source>
        <dbReference type="ARBA" id="ARBA00023015"/>
    </source>
</evidence>
<evidence type="ECO:0000256" key="3">
    <source>
        <dbReference type="ARBA" id="ARBA00023163"/>
    </source>
</evidence>
<dbReference type="GO" id="GO:1901135">
    <property type="term" value="P:carbohydrate derivative metabolic process"/>
    <property type="evidence" value="ECO:0007669"/>
    <property type="project" value="InterPro"/>
</dbReference>
<dbReference type="SUPFAM" id="SSF53697">
    <property type="entry name" value="SIS domain"/>
    <property type="match status" value="1"/>
</dbReference>
<accession>A0A1I0BVE0</accession>
<feature type="domain" description="SIS" evidence="5">
    <location>
        <begin position="116"/>
        <end position="256"/>
    </location>
</feature>
<dbReference type="AlphaFoldDB" id="A0A1I0BVE0"/>
<dbReference type="PROSITE" id="PS51071">
    <property type="entry name" value="HTH_RPIR"/>
    <property type="match status" value="1"/>
</dbReference>
<dbReference type="RefSeq" id="WP_074648626.1">
    <property type="nucleotide sequence ID" value="NZ_FOIL01000005.1"/>
</dbReference>
<dbReference type="Gene3D" id="1.10.10.10">
    <property type="entry name" value="Winged helix-like DNA-binding domain superfamily/Winged helix DNA-binding domain"/>
    <property type="match status" value="1"/>
</dbReference>
<evidence type="ECO:0000259" key="4">
    <source>
        <dbReference type="PROSITE" id="PS51071"/>
    </source>
</evidence>
<keyword evidence="3" id="KW-0804">Transcription</keyword>
<dbReference type="Pfam" id="PF01380">
    <property type="entry name" value="SIS"/>
    <property type="match status" value="1"/>
</dbReference>
<evidence type="ECO:0000259" key="5">
    <source>
        <dbReference type="PROSITE" id="PS51464"/>
    </source>
</evidence>
<keyword evidence="7" id="KW-1185">Reference proteome</keyword>
<dbReference type="InterPro" id="IPR046348">
    <property type="entry name" value="SIS_dom_sf"/>
</dbReference>
<evidence type="ECO:0000313" key="6">
    <source>
        <dbReference type="EMBL" id="SET11109.1"/>
    </source>
</evidence>
<dbReference type="CDD" id="cd05013">
    <property type="entry name" value="SIS_RpiR"/>
    <property type="match status" value="1"/>
</dbReference>
<protein>
    <submittedName>
        <fullName evidence="6">Transcriptional regulator, RpiR family</fullName>
    </submittedName>
</protein>
<dbReference type="PROSITE" id="PS51464">
    <property type="entry name" value="SIS"/>
    <property type="match status" value="1"/>
</dbReference>
<gene>
    <name evidence="6" type="ORF">SAMN04487771_100554</name>
</gene>
<dbReference type="Gene3D" id="3.40.50.10490">
    <property type="entry name" value="Glucose-6-phosphate isomerase like protein, domain 1"/>
    <property type="match status" value="1"/>
</dbReference>